<reference evidence="3 5" key="2">
    <citation type="submission" date="2016-10" db="EMBL/GenBank/DDBJ databases">
        <authorList>
            <person name="Varghese N."/>
            <person name="Submissions S."/>
        </authorList>
    </citation>
    <scope>NUCLEOTIDE SEQUENCE [LARGE SCALE GENOMIC DNA]</scope>
    <source>
        <strain evidence="3 5">DSM 14939</strain>
    </source>
</reference>
<dbReference type="CDD" id="cd11336">
    <property type="entry name" value="AmyAc_MTSase"/>
    <property type="match status" value="1"/>
</dbReference>
<dbReference type="PANTHER" id="PTHR10357">
    <property type="entry name" value="ALPHA-AMYLASE FAMILY MEMBER"/>
    <property type="match status" value="1"/>
</dbReference>
<name>A0A0P9MIQ9_9PSED</name>
<gene>
    <name evidence="2" type="ORF">ALO92_04178</name>
    <name evidence="3" type="ORF">SAMN05216596_1011092</name>
</gene>
<protein>
    <submittedName>
        <fullName evidence="2">Maltooligosyl trehalose synthase</fullName>
    </submittedName>
</protein>
<dbReference type="GO" id="GO:0030980">
    <property type="term" value="P:alpha-glucan catabolic process"/>
    <property type="evidence" value="ECO:0007669"/>
    <property type="project" value="TreeGrafter"/>
</dbReference>
<dbReference type="GO" id="GO:0047470">
    <property type="term" value="F:(1,4)-alpha-D-glucan 1-alpha-D-glucosylmutase activity"/>
    <property type="evidence" value="ECO:0007669"/>
    <property type="project" value="TreeGrafter"/>
</dbReference>
<dbReference type="SMART" id="SM00642">
    <property type="entry name" value="Aamy"/>
    <property type="match status" value="1"/>
</dbReference>
<evidence type="ECO:0000313" key="3">
    <source>
        <dbReference type="EMBL" id="SDO66373.1"/>
    </source>
</evidence>
<dbReference type="Proteomes" id="UP000183042">
    <property type="component" value="Unassembled WGS sequence"/>
</dbReference>
<sequence>MTRPLQPLRATQRLQFHKDFTLDDAVPLVPYFASLGISHLYASPLLKARAGSMHGYDVVDPTVINPELGGEPALLRLVETLREHGMGLILDIVSNHMAVGGADNPWWLDLLEWGRRSPYAEFFDIQWNSPDPLLEGQLLLPFLSSDYGTVLQAGEIPLRFNAEQGSFYIEHYQHHFPVCPLTYDSLLQAVDHPQLKEMAQRFTALAQFPQAYERARQARAELAELAKDPQVLKGIEQVLAHFDSSKPEGFQRLHQLLERQHYRLASWRTAGDDINWRRFFDINELGGLRVERPQVFEATHGKIFQLIAEGLVDGLRIDHIDGLADPRGYGRKLHRRVKGLLKLRPEHAQIDHLPIFVEKILGPDEPLREDWSVDGTTGYEFMNQVSLLQHDPKGEEPLGELWSRLTERTADFDQEVLVARDLVLHGTLAGDFENVAQSLLQVARSDLMSRDLTLGAIRRALLALIVNFPIYRTYISVCGRSAQDDKYFQQAMEGARETLNEGDWPVLDYLARWLGGEPWRKLPRGRLRKLYKNACVRFQQLTSPVAAKSVEDTSFYRSAVLLSRNDVGFHPQHFSAPVEDFHQVCLQRLEKFPANLLTTATHDHKRGEDTRTRLAVLSECAPWYAEQVERWRQLAIPLKGDEPTISAGDELMLYQALLGSWPLSLEGEEAHQEYAKRMVQWQEKALREAKLQSSWSAPNQPYETACREFLERLLLAPEALALRQSLSATANRIATAGALNSLAQTLLRLSVPGVPDLYQGTEFWDFSLVDPDNRRPVDYAARKQALAEETSVADLLTDWKDGRIKQALIAKVLNLRAEHPGLFSEGSYQPLEIKGSHAEQVMAFARETQGVRAIIVVPRTCSELLGTAQTPLINAANWGDTRIMLPFADSGSDWKGLFSDVVVTSDREVPLSAALERFSVNLLIQTM</sequence>
<evidence type="ECO:0000313" key="4">
    <source>
        <dbReference type="Proteomes" id="UP000050411"/>
    </source>
</evidence>
<dbReference type="InterPro" id="IPR017853">
    <property type="entry name" value="GH"/>
</dbReference>
<reference evidence="2 4" key="1">
    <citation type="submission" date="2015-09" db="EMBL/GenBank/DDBJ databases">
        <title>Genome announcement of multiple Pseudomonas syringae strains.</title>
        <authorList>
            <person name="Thakur S."/>
            <person name="Wang P.W."/>
            <person name="Gong Y."/>
            <person name="Weir B.S."/>
            <person name="Guttman D.S."/>
        </authorList>
    </citation>
    <scope>NUCLEOTIDE SEQUENCE [LARGE SCALE GENOMIC DNA]</scope>
    <source>
        <strain evidence="2 4">ICMP19117</strain>
    </source>
</reference>
<feature type="domain" description="Glycosyl hydrolase family 13 catalytic" evidence="1">
    <location>
        <begin position="16"/>
        <end position="528"/>
    </location>
</feature>
<dbReference type="InterPro" id="IPR012767">
    <property type="entry name" value="Trehalose_TreY"/>
</dbReference>
<dbReference type="Proteomes" id="UP000050411">
    <property type="component" value="Unassembled WGS sequence"/>
</dbReference>
<evidence type="ECO:0000259" key="1">
    <source>
        <dbReference type="SMART" id="SM00642"/>
    </source>
</evidence>
<evidence type="ECO:0000313" key="2">
    <source>
        <dbReference type="EMBL" id="KPW83802.1"/>
    </source>
</evidence>
<keyword evidence="5" id="KW-1185">Reference proteome</keyword>
<dbReference type="EMBL" id="FNJH01000001">
    <property type="protein sequence ID" value="SDO66373.1"/>
    <property type="molecule type" value="Genomic_DNA"/>
</dbReference>
<dbReference type="EMBL" id="LJQB01000063">
    <property type="protein sequence ID" value="KPW83802.1"/>
    <property type="molecule type" value="Genomic_DNA"/>
</dbReference>
<dbReference type="InterPro" id="IPR006047">
    <property type="entry name" value="GH13_cat_dom"/>
</dbReference>
<dbReference type="NCBIfam" id="TIGR02401">
    <property type="entry name" value="trehalose_TreY"/>
    <property type="match status" value="1"/>
</dbReference>
<dbReference type="SUPFAM" id="SSF51445">
    <property type="entry name" value="(Trans)glycosidases"/>
    <property type="match status" value="1"/>
</dbReference>
<evidence type="ECO:0000313" key="5">
    <source>
        <dbReference type="Proteomes" id="UP000183042"/>
    </source>
</evidence>
<proteinExistence type="predicted"/>
<dbReference type="RefSeq" id="WP_032612718.1">
    <property type="nucleotide sequence ID" value="NZ_FNJH01000001.1"/>
</dbReference>
<dbReference type="Gene3D" id="1.10.10.470">
    <property type="entry name" value="Maltooligosyl trehalose synthase, domain 4"/>
    <property type="match status" value="1"/>
</dbReference>
<dbReference type="Gene3D" id="3.20.20.80">
    <property type="entry name" value="Glycosidases"/>
    <property type="match status" value="3"/>
</dbReference>
<dbReference type="InterPro" id="IPR013797">
    <property type="entry name" value="Maltooligo_trehalose_synth_4"/>
</dbReference>
<comment type="caution">
    <text evidence="2">The sequence shown here is derived from an EMBL/GenBank/DDBJ whole genome shotgun (WGS) entry which is preliminary data.</text>
</comment>
<dbReference type="Pfam" id="PF00128">
    <property type="entry name" value="Alpha-amylase"/>
    <property type="match status" value="1"/>
</dbReference>
<dbReference type="NCBIfam" id="NF011086">
    <property type="entry name" value="PRK14511.1-3"/>
    <property type="match status" value="1"/>
</dbReference>
<dbReference type="PATRIC" id="fig|200452.3.peg.5006"/>
<dbReference type="AlphaFoldDB" id="A0A0P9MIQ9"/>
<dbReference type="GO" id="GO:0005992">
    <property type="term" value="P:trehalose biosynthetic process"/>
    <property type="evidence" value="ECO:0007669"/>
    <property type="project" value="TreeGrafter"/>
</dbReference>
<organism evidence="2 4">
    <name type="scientific">Pseudomonas congelans</name>
    <dbReference type="NCBI Taxonomy" id="200452"/>
    <lineage>
        <taxon>Bacteria</taxon>
        <taxon>Pseudomonadati</taxon>
        <taxon>Pseudomonadota</taxon>
        <taxon>Gammaproteobacteria</taxon>
        <taxon>Pseudomonadales</taxon>
        <taxon>Pseudomonadaceae</taxon>
        <taxon>Pseudomonas</taxon>
    </lineage>
</organism>
<dbReference type="GeneID" id="65074337"/>
<accession>A0A0P9MIQ9</accession>
<dbReference type="PANTHER" id="PTHR10357:SF216">
    <property type="entry name" value="MALTOOLIGOSYL TREHALOSE SYNTHASE-RELATED"/>
    <property type="match status" value="1"/>
</dbReference>